<protein>
    <recommendedName>
        <fullName evidence="3">Phage tail protein</fullName>
    </recommendedName>
</protein>
<keyword evidence="2" id="KW-1185">Reference proteome</keyword>
<dbReference type="EMBL" id="CADILJ010000080">
    <property type="protein sequence ID" value="CAB3957302.1"/>
    <property type="molecule type" value="Genomic_DNA"/>
</dbReference>
<evidence type="ECO:0000313" key="2">
    <source>
        <dbReference type="Proteomes" id="UP000494161"/>
    </source>
</evidence>
<accession>A0ABM8M3X0</accession>
<gene>
    <name evidence="1" type="ORF">LMG7053_05248</name>
</gene>
<sequence length="98" mass="9903">MAAPFSTTPKVGVDLNTIFLAADIASSNPSRPKLGDQVWSSDGKRSVFAQANASIPASTAVCTVNATTFLATASGGAYLSPAFAMSAGDQGWFDAASV</sequence>
<evidence type="ECO:0000313" key="1">
    <source>
        <dbReference type="EMBL" id="CAB3957302.1"/>
    </source>
</evidence>
<comment type="caution">
    <text evidence="1">The sequence shown here is derived from an EMBL/GenBank/DDBJ whole genome shotgun (WGS) entry which is preliminary data.</text>
</comment>
<evidence type="ECO:0008006" key="3">
    <source>
        <dbReference type="Google" id="ProtNLM"/>
    </source>
</evidence>
<organism evidence="1 2">
    <name type="scientific">Achromobacter ruhlandii</name>
    <dbReference type="NCBI Taxonomy" id="72557"/>
    <lineage>
        <taxon>Bacteria</taxon>
        <taxon>Pseudomonadati</taxon>
        <taxon>Pseudomonadota</taxon>
        <taxon>Betaproteobacteria</taxon>
        <taxon>Burkholderiales</taxon>
        <taxon>Alcaligenaceae</taxon>
        <taxon>Achromobacter</taxon>
    </lineage>
</organism>
<name>A0ABM8M3X0_9BURK</name>
<proteinExistence type="predicted"/>
<dbReference type="RefSeq" id="WP_175224608.1">
    <property type="nucleotide sequence ID" value="NZ_CADILJ010000080.1"/>
</dbReference>
<dbReference type="Proteomes" id="UP000494161">
    <property type="component" value="Unassembled WGS sequence"/>
</dbReference>
<reference evidence="1 2" key="1">
    <citation type="submission" date="2020-04" db="EMBL/GenBank/DDBJ databases">
        <authorList>
            <person name="De Canck E."/>
        </authorList>
    </citation>
    <scope>NUCLEOTIDE SEQUENCE [LARGE SCALE GENOMIC DNA]</scope>
    <source>
        <strain evidence="1 2">LMG 7053</strain>
    </source>
</reference>